<dbReference type="Pfam" id="PF07885">
    <property type="entry name" value="Ion_trans_2"/>
    <property type="match status" value="1"/>
</dbReference>
<evidence type="ECO:0000259" key="2">
    <source>
        <dbReference type="Pfam" id="PF07885"/>
    </source>
</evidence>
<evidence type="ECO:0000313" key="4">
    <source>
        <dbReference type="Proteomes" id="UP000198512"/>
    </source>
</evidence>
<dbReference type="Gene3D" id="1.10.287.70">
    <property type="match status" value="1"/>
</dbReference>
<feature type="transmembrane region" description="Helical" evidence="1">
    <location>
        <begin position="12"/>
        <end position="29"/>
    </location>
</feature>
<feature type="transmembrane region" description="Helical" evidence="1">
    <location>
        <begin position="35"/>
        <end position="54"/>
    </location>
</feature>
<keyword evidence="1" id="KW-0812">Transmembrane</keyword>
<protein>
    <submittedName>
        <fullName evidence="3">Ion channel</fullName>
    </submittedName>
</protein>
<dbReference type="SUPFAM" id="SSF81324">
    <property type="entry name" value="Voltage-gated potassium channels"/>
    <property type="match status" value="1"/>
</dbReference>
<comment type="caution">
    <text evidence="3">The sequence shown here is derived from an EMBL/GenBank/DDBJ whole genome shotgun (WGS) entry which is preliminary data.</text>
</comment>
<evidence type="ECO:0000256" key="1">
    <source>
        <dbReference type="SAM" id="Phobius"/>
    </source>
</evidence>
<dbReference type="EMBL" id="FOFP01000029">
    <property type="protein sequence ID" value="SER42739.1"/>
    <property type="molecule type" value="Genomic_DNA"/>
</dbReference>
<gene>
    <name evidence="3" type="ORF">SAMN05216600_1298</name>
</gene>
<dbReference type="InterPro" id="IPR013099">
    <property type="entry name" value="K_chnl_dom"/>
</dbReference>
<sequence>MEGVVGYLQGNKVKGLVVLMVVNLLLVLLVARAGFLVGVVSIYVLYFALCTYVFTHLSPRRWEVNVIFFLYICASVVLILGFTGVSLFNNVLFSIPEQETYALNFWKHFYFSAAMFTALGFSDYQPATTEAQFFVVAQSLLGGAHSVTFISIILMHSNWTLKSEERPGLLGLDGSLKQQLRLIEQIPQLVLMLKVVVGLLLLILLALLVLVFR</sequence>
<keyword evidence="1" id="KW-1133">Transmembrane helix</keyword>
<keyword evidence="1" id="KW-0472">Membrane</keyword>
<keyword evidence="4" id="KW-1185">Reference proteome</keyword>
<feature type="transmembrane region" description="Helical" evidence="1">
    <location>
        <begin position="133"/>
        <end position="155"/>
    </location>
</feature>
<organism evidence="3 4">
    <name type="scientific">Pseudomonas cuatrocienegasensis</name>
    <dbReference type="NCBI Taxonomy" id="543360"/>
    <lineage>
        <taxon>Bacteria</taxon>
        <taxon>Pseudomonadati</taxon>
        <taxon>Pseudomonadota</taxon>
        <taxon>Gammaproteobacteria</taxon>
        <taxon>Pseudomonadales</taxon>
        <taxon>Pseudomonadaceae</taxon>
        <taxon>Pseudomonas</taxon>
    </lineage>
</organism>
<reference evidence="3 4" key="1">
    <citation type="submission" date="2016-10" db="EMBL/GenBank/DDBJ databases">
        <authorList>
            <person name="Varghese N."/>
            <person name="Submissions S."/>
        </authorList>
    </citation>
    <scope>NUCLEOTIDE SEQUENCE [LARGE SCALE GENOMIC DNA]</scope>
    <source>
        <strain evidence="3 4">CIP 109853</strain>
    </source>
</reference>
<name>A0ABY1BR55_9PSED</name>
<feature type="transmembrane region" description="Helical" evidence="1">
    <location>
        <begin position="105"/>
        <end position="121"/>
    </location>
</feature>
<feature type="transmembrane region" description="Helical" evidence="1">
    <location>
        <begin position="189"/>
        <end position="212"/>
    </location>
</feature>
<feature type="transmembrane region" description="Helical" evidence="1">
    <location>
        <begin position="66"/>
        <end position="85"/>
    </location>
</feature>
<feature type="domain" description="Potassium channel" evidence="2">
    <location>
        <begin position="76"/>
        <end position="153"/>
    </location>
</feature>
<dbReference type="Proteomes" id="UP000198512">
    <property type="component" value="Unassembled WGS sequence"/>
</dbReference>
<proteinExistence type="predicted"/>
<evidence type="ECO:0000313" key="3">
    <source>
        <dbReference type="EMBL" id="SER42739.1"/>
    </source>
</evidence>
<accession>A0ABY1BR55</accession>